<dbReference type="RefSeq" id="WP_034375806.1">
    <property type="nucleotide sequence ID" value="NZ_AWOR01000094.1"/>
</dbReference>
<reference evidence="2 3" key="1">
    <citation type="submission" date="2013-09" db="EMBL/GenBank/DDBJ databases">
        <title>High correlation between genotypes and phenotypes of environmental bacteria Comamonas testosteroni strains.</title>
        <authorList>
            <person name="Liu L."/>
            <person name="Zhu W."/>
            <person name="Xia X."/>
            <person name="Xu B."/>
            <person name="Luo M."/>
            <person name="Wang G."/>
        </authorList>
    </citation>
    <scope>NUCLEOTIDE SEQUENCE [LARGE SCALE GENOMIC DNA]</scope>
    <source>
        <strain evidence="2 3">JL40</strain>
    </source>
</reference>
<sequence length="60" mass="6703">MTQIYFMMACMHIGLLTGLTLAIKSSFKLTALIFVGSLVWPILLGGFFYLKWCGRKGARS</sequence>
<dbReference type="EMBL" id="AWOR01000094">
    <property type="protein sequence ID" value="KGH24693.1"/>
    <property type="molecule type" value="Genomic_DNA"/>
</dbReference>
<keyword evidence="1" id="KW-0812">Transmembrane</keyword>
<feature type="transmembrane region" description="Helical" evidence="1">
    <location>
        <begin position="29"/>
        <end position="50"/>
    </location>
</feature>
<keyword evidence="1" id="KW-0472">Membrane</keyword>
<keyword evidence="1" id="KW-1133">Transmembrane helix</keyword>
<evidence type="ECO:0000313" key="3">
    <source>
        <dbReference type="Proteomes" id="UP000029553"/>
    </source>
</evidence>
<name>A0A096F4M0_COMTE</name>
<evidence type="ECO:0000256" key="1">
    <source>
        <dbReference type="SAM" id="Phobius"/>
    </source>
</evidence>
<accession>A0A096F4M0</accession>
<protein>
    <submittedName>
        <fullName evidence="2">Uncharacterized protein</fullName>
    </submittedName>
</protein>
<dbReference type="AlphaFoldDB" id="A0A096F4M0"/>
<feature type="transmembrane region" description="Helical" evidence="1">
    <location>
        <begin position="5"/>
        <end position="23"/>
    </location>
</feature>
<proteinExistence type="predicted"/>
<comment type="caution">
    <text evidence="2">The sequence shown here is derived from an EMBL/GenBank/DDBJ whole genome shotgun (WGS) entry which is preliminary data.</text>
</comment>
<organism evidence="2 3">
    <name type="scientific">Comamonas testosteroni</name>
    <name type="common">Pseudomonas testosteroni</name>
    <dbReference type="NCBI Taxonomy" id="285"/>
    <lineage>
        <taxon>Bacteria</taxon>
        <taxon>Pseudomonadati</taxon>
        <taxon>Pseudomonadota</taxon>
        <taxon>Betaproteobacteria</taxon>
        <taxon>Burkholderiales</taxon>
        <taxon>Comamonadaceae</taxon>
        <taxon>Comamonas</taxon>
    </lineage>
</organism>
<gene>
    <name evidence="2" type="ORF">P353_26415</name>
</gene>
<evidence type="ECO:0000313" key="2">
    <source>
        <dbReference type="EMBL" id="KGH24693.1"/>
    </source>
</evidence>
<dbReference type="Proteomes" id="UP000029553">
    <property type="component" value="Unassembled WGS sequence"/>
</dbReference>